<accession>A0A2Z6MXL1</accession>
<protein>
    <submittedName>
        <fullName evidence="1">Uncharacterized protein</fullName>
    </submittedName>
</protein>
<dbReference type="SUPFAM" id="SSF51197">
    <property type="entry name" value="Clavaminate synthase-like"/>
    <property type="match status" value="1"/>
</dbReference>
<dbReference type="EMBL" id="DF973635">
    <property type="protein sequence ID" value="GAU36606.1"/>
    <property type="molecule type" value="Genomic_DNA"/>
</dbReference>
<evidence type="ECO:0000313" key="2">
    <source>
        <dbReference type="Proteomes" id="UP000242715"/>
    </source>
</evidence>
<dbReference type="Proteomes" id="UP000242715">
    <property type="component" value="Unassembled WGS sequence"/>
</dbReference>
<reference evidence="2" key="1">
    <citation type="journal article" date="2017" name="Front. Plant Sci.">
        <title>Climate Clever Clovers: New Paradigm to Reduce the Environmental Footprint of Ruminants by Breeding Low Methanogenic Forages Utilizing Haplotype Variation.</title>
        <authorList>
            <person name="Kaur P."/>
            <person name="Appels R."/>
            <person name="Bayer P.E."/>
            <person name="Keeble-Gagnere G."/>
            <person name="Wang J."/>
            <person name="Hirakawa H."/>
            <person name="Shirasawa K."/>
            <person name="Vercoe P."/>
            <person name="Stefanova K."/>
            <person name="Durmic Z."/>
            <person name="Nichols P."/>
            <person name="Revell C."/>
            <person name="Isobe S.N."/>
            <person name="Edwards D."/>
            <person name="Erskine W."/>
        </authorList>
    </citation>
    <scope>NUCLEOTIDE SEQUENCE [LARGE SCALE GENOMIC DNA]</scope>
    <source>
        <strain evidence="2">cv. Daliak</strain>
    </source>
</reference>
<keyword evidence="2" id="KW-1185">Reference proteome</keyword>
<dbReference type="InterPro" id="IPR027443">
    <property type="entry name" value="IPNS-like_sf"/>
</dbReference>
<organism evidence="1 2">
    <name type="scientific">Trifolium subterraneum</name>
    <name type="common">Subterranean clover</name>
    <dbReference type="NCBI Taxonomy" id="3900"/>
    <lineage>
        <taxon>Eukaryota</taxon>
        <taxon>Viridiplantae</taxon>
        <taxon>Streptophyta</taxon>
        <taxon>Embryophyta</taxon>
        <taxon>Tracheophyta</taxon>
        <taxon>Spermatophyta</taxon>
        <taxon>Magnoliopsida</taxon>
        <taxon>eudicotyledons</taxon>
        <taxon>Gunneridae</taxon>
        <taxon>Pentapetalae</taxon>
        <taxon>rosids</taxon>
        <taxon>fabids</taxon>
        <taxon>Fabales</taxon>
        <taxon>Fabaceae</taxon>
        <taxon>Papilionoideae</taxon>
        <taxon>50 kb inversion clade</taxon>
        <taxon>NPAAA clade</taxon>
        <taxon>Hologalegina</taxon>
        <taxon>IRL clade</taxon>
        <taxon>Trifolieae</taxon>
        <taxon>Trifolium</taxon>
    </lineage>
</organism>
<sequence length="87" mass="9769">MDLMTWGVCKASMHDVVVSTETLREIKLAKEQNRCLWRVSSMLFVHSASTAILQPLGPFQKAELASNYPAICADRYVQQELATIIDV</sequence>
<dbReference type="OrthoDB" id="10248513at2759"/>
<dbReference type="AlphaFoldDB" id="A0A2Z6MXL1"/>
<name>A0A2Z6MXL1_TRISU</name>
<dbReference type="Gene3D" id="2.60.120.330">
    <property type="entry name" value="B-lactam Antibiotic, Isopenicillin N Synthase, Chain"/>
    <property type="match status" value="1"/>
</dbReference>
<gene>
    <name evidence="1" type="ORF">TSUD_387580</name>
</gene>
<evidence type="ECO:0000313" key="1">
    <source>
        <dbReference type="EMBL" id="GAU36606.1"/>
    </source>
</evidence>
<proteinExistence type="predicted"/>